<name>A0A2S5SRF5_9BURK</name>
<gene>
    <name evidence="1" type="ORF">C1704_15395</name>
</gene>
<accession>A0A2S5SRF5</accession>
<dbReference type="EMBL" id="PSNX01000015">
    <property type="protein sequence ID" value="PPE65322.1"/>
    <property type="molecule type" value="Genomic_DNA"/>
</dbReference>
<protein>
    <submittedName>
        <fullName evidence="1">HNH endonuclease</fullName>
    </submittedName>
</protein>
<dbReference type="RefSeq" id="WP_104303625.1">
    <property type="nucleotide sequence ID" value="NZ_PSNX01000015.1"/>
</dbReference>
<reference evidence="1 2" key="1">
    <citation type="submission" date="2018-02" db="EMBL/GenBank/DDBJ databases">
        <title>Reclassifiation of [Polyangium] brachysporum DSM 7029 as Guopingzhaonella breviflexa gen. nov., sp. nov., a member of the family Comamonadaceae.</title>
        <authorList>
            <person name="Tang B."/>
        </authorList>
    </citation>
    <scope>NUCLEOTIDE SEQUENCE [LARGE SCALE GENOMIC DNA]</scope>
    <source>
        <strain evidence="1 2">BCRC 80649</strain>
    </source>
</reference>
<proteinExistence type="predicted"/>
<dbReference type="OrthoDB" id="9816185at2"/>
<evidence type="ECO:0000313" key="2">
    <source>
        <dbReference type="Proteomes" id="UP000238605"/>
    </source>
</evidence>
<keyword evidence="1" id="KW-0378">Hydrolase</keyword>
<keyword evidence="1" id="KW-0255">Endonuclease</keyword>
<keyword evidence="1" id="KW-0540">Nuclease</keyword>
<organism evidence="1 2">
    <name type="scientific">Caldimonas caldifontis</name>
    <dbReference type="NCBI Taxonomy" id="1452508"/>
    <lineage>
        <taxon>Bacteria</taxon>
        <taxon>Pseudomonadati</taxon>
        <taxon>Pseudomonadota</taxon>
        <taxon>Betaproteobacteria</taxon>
        <taxon>Burkholderiales</taxon>
        <taxon>Sphaerotilaceae</taxon>
        <taxon>Caldimonas</taxon>
    </lineage>
</organism>
<comment type="caution">
    <text evidence="1">The sequence shown here is derived from an EMBL/GenBank/DDBJ whole genome shotgun (WGS) entry which is preliminary data.</text>
</comment>
<dbReference type="Gene3D" id="1.10.30.50">
    <property type="match status" value="1"/>
</dbReference>
<evidence type="ECO:0000313" key="1">
    <source>
        <dbReference type="EMBL" id="PPE65322.1"/>
    </source>
</evidence>
<dbReference type="AlphaFoldDB" id="A0A2S5SRF5"/>
<dbReference type="GO" id="GO:0004519">
    <property type="term" value="F:endonuclease activity"/>
    <property type="evidence" value="ECO:0007669"/>
    <property type="project" value="UniProtKB-KW"/>
</dbReference>
<keyword evidence="2" id="KW-1185">Reference proteome</keyword>
<sequence length="105" mass="11839">MPNRWNIPESLEREVIARDKACVYCSVRFVANGAVRRERASWEHIVNDARIVTRENIALCCVGCNASKGAKDLELWLGSNYCRAWGIAPEAAAPVVRDAIRERPR</sequence>
<dbReference type="Proteomes" id="UP000238605">
    <property type="component" value="Unassembled WGS sequence"/>
</dbReference>